<keyword evidence="7 9" id="KW-0472">Membrane</keyword>
<feature type="domain" description="Wax synthase" evidence="10">
    <location>
        <begin position="174"/>
        <end position="258"/>
    </location>
</feature>
<comment type="caution">
    <text evidence="11">The sequence shown here is derived from an EMBL/GenBank/DDBJ whole genome shotgun (WGS) entry which is preliminary data.</text>
</comment>
<dbReference type="InterPro" id="IPR032805">
    <property type="entry name" value="Wax_synthase_dom"/>
</dbReference>
<dbReference type="AlphaFoldDB" id="A0AAN8VNL8"/>
<evidence type="ECO:0000256" key="3">
    <source>
        <dbReference type="ARBA" id="ARBA00022679"/>
    </source>
</evidence>
<dbReference type="GO" id="GO:0006629">
    <property type="term" value="P:lipid metabolic process"/>
    <property type="evidence" value="ECO:0007669"/>
    <property type="project" value="UniProtKB-KW"/>
</dbReference>
<comment type="similarity">
    <text evidence="2">Belongs to the wax synthase family.</text>
</comment>
<feature type="transmembrane region" description="Helical" evidence="9">
    <location>
        <begin position="253"/>
        <end position="273"/>
    </location>
</feature>
<dbReference type="EMBL" id="JBAMMX010000010">
    <property type="protein sequence ID" value="KAK6932827.1"/>
    <property type="molecule type" value="Genomic_DNA"/>
</dbReference>
<name>A0AAN8VNL8_9MAGN</name>
<organism evidence="11 12">
    <name type="scientific">Dillenia turbinata</name>
    <dbReference type="NCBI Taxonomy" id="194707"/>
    <lineage>
        <taxon>Eukaryota</taxon>
        <taxon>Viridiplantae</taxon>
        <taxon>Streptophyta</taxon>
        <taxon>Embryophyta</taxon>
        <taxon>Tracheophyta</taxon>
        <taxon>Spermatophyta</taxon>
        <taxon>Magnoliopsida</taxon>
        <taxon>eudicotyledons</taxon>
        <taxon>Gunneridae</taxon>
        <taxon>Pentapetalae</taxon>
        <taxon>Dilleniales</taxon>
        <taxon>Dilleniaceae</taxon>
        <taxon>Dillenia</taxon>
    </lineage>
</organism>
<dbReference type="Proteomes" id="UP001370490">
    <property type="component" value="Unassembled WGS sequence"/>
</dbReference>
<evidence type="ECO:0000313" key="12">
    <source>
        <dbReference type="Proteomes" id="UP001370490"/>
    </source>
</evidence>
<gene>
    <name evidence="11" type="ORF">RJ641_002451</name>
</gene>
<dbReference type="PANTHER" id="PTHR31595">
    <property type="entry name" value="LONG-CHAIN-ALCOHOL O-FATTY-ACYLTRANSFERASE 3-RELATED"/>
    <property type="match status" value="1"/>
</dbReference>
<evidence type="ECO:0000256" key="4">
    <source>
        <dbReference type="ARBA" id="ARBA00022692"/>
    </source>
</evidence>
<dbReference type="GO" id="GO:0008374">
    <property type="term" value="F:O-acyltransferase activity"/>
    <property type="evidence" value="ECO:0007669"/>
    <property type="project" value="InterPro"/>
</dbReference>
<comment type="subcellular location">
    <subcellularLocation>
        <location evidence="1">Membrane</location>
        <topology evidence="1">Multi-pass membrane protein</topology>
    </subcellularLocation>
</comment>
<keyword evidence="5 9" id="KW-1133">Transmembrane helix</keyword>
<keyword evidence="4 9" id="KW-0812">Transmembrane</keyword>
<feature type="transmembrane region" description="Helical" evidence="9">
    <location>
        <begin position="140"/>
        <end position="159"/>
    </location>
</feature>
<evidence type="ECO:0000256" key="6">
    <source>
        <dbReference type="ARBA" id="ARBA00023098"/>
    </source>
</evidence>
<keyword evidence="12" id="KW-1185">Reference proteome</keyword>
<keyword evidence="8" id="KW-0012">Acyltransferase</keyword>
<dbReference type="Pfam" id="PF13813">
    <property type="entry name" value="MBOAT_2"/>
    <property type="match status" value="1"/>
</dbReference>
<evidence type="ECO:0000256" key="1">
    <source>
        <dbReference type="ARBA" id="ARBA00004141"/>
    </source>
</evidence>
<evidence type="ECO:0000259" key="10">
    <source>
        <dbReference type="Pfam" id="PF13813"/>
    </source>
</evidence>
<evidence type="ECO:0000256" key="7">
    <source>
        <dbReference type="ARBA" id="ARBA00023136"/>
    </source>
</evidence>
<feature type="transmembrane region" description="Helical" evidence="9">
    <location>
        <begin position="31"/>
        <end position="50"/>
    </location>
</feature>
<protein>
    <submittedName>
        <fullName evidence="11">Wax synthase domain</fullName>
    </submittedName>
</protein>
<accession>A0AAN8VNL8</accession>
<keyword evidence="6" id="KW-0443">Lipid metabolism</keyword>
<proteinExistence type="inferred from homology"/>
<keyword evidence="3" id="KW-0808">Transferase</keyword>
<dbReference type="InterPro" id="IPR044851">
    <property type="entry name" value="Wax_synthase"/>
</dbReference>
<dbReference type="PANTHER" id="PTHR31595:SF11">
    <property type="entry name" value="LONG-CHAIN-ALCOHOL O-FATTY-ACYLTRANSFERASE 1-RELATED"/>
    <property type="match status" value="1"/>
</dbReference>
<reference evidence="11 12" key="1">
    <citation type="submission" date="2023-12" db="EMBL/GenBank/DDBJ databases">
        <title>A high-quality genome assembly for Dillenia turbinata (Dilleniales).</title>
        <authorList>
            <person name="Chanderbali A."/>
        </authorList>
    </citation>
    <scope>NUCLEOTIDE SEQUENCE [LARGE SCALE GENOMIC DNA]</scope>
    <source>
        <strain evidence="11">LSX21</strain>
        <tissue evidence="11">Leaf</tissue>
    </source>
</reference>
<evidence type="ECO:0000256" key="8">
    <source>
        <dbReference type="ARBA" id="ARBA00023315"/>
    </source>
</evidence>
<evidence type="ECO:0000256" key="2">
    <source>
        <dbReference type="ARBA" id="ARBA00007282"/>
    </source>
</evidence>
<feature type="transmembrane region" description="Helical" evidence="9">
    <location>
        <begin position="285"/>
        <end position="308"/>
    </location>
</feature>
<dbReference type="GO" id="GO:0016020">
    <property type="term" value="C:membrane"/>
    <property type="evidence" value="ECO:0007669"/>
    <property type="project" value="UniProtKB-SubCell"/>
</dbReference>
<evidence type="ECO:0000256" key="9">
    <source>
        <dbReference type="SAM" id="Phobius"/>
    </source>
</evidence>
<sequence length="318" mass="36533">MEDKFIKAAILLAASLSYCHFIGTKIPKGLSRLIFLLPIFYIFSSLPWYFSSVYFRGLSAFFVTWITSFKLLTFSFDRGPLVTCKNYVDFIIVAAFPLKIKEQQPPQPYPYPTFENLLKFLGLISPFLVTNEFQSPKPKLLLYAISILLGVYMIFTRGATLVQVMTRFELVHFSNRPYFATSLKDFWGRRWNRMSSNILRETIYDPTRESLGRVLGCGPAKTVAKVSTLVVSGAMHEVVFYYMTCGMRPSWEVTWYFVLQGFCMAFEAGLKQWVQASGLKPVSPWVSRFITVGFVMVTAYWLIVLPVWRSSRSGCHLI</sequence>
<evidence type="ECO:0000313" key="11">
    <source>
        <dbReference type="EMBL" id="KAK6932827.1"/>
    </source>
</evidence>
<evidence type="ECO:0000256" key="5">
    <source>
        <dbReference type="ARBA" id="ARBA00022989"/>
    </source>
</evidence>